<name>A0A8J8M9N3_9FIRM</name>
<dbReference type="PANTHER" id="PTHR43649:SF33">
    <property type="entry name" value="POLYGALACTURONAN_RHAMNOGALACTURONAN-BINDING PROTEIN YTCQ"/>
    <property type="match status" value="1"/>
</dbReference>
<protein>
    <submittedName>
        <fullName evidence="4">Sugar ABC transporter substrate-binding protein</fullName>
    </submittedName>
</protein>
<dbReference type="PROSITE" id="PS00018">
    <property type="entry name" value="EF_HAND_1"/>
    <property type="match status" value="1"/>
</dbReference>
<sequence length="565" mass="63464">MNNNSIVKRITVLMLISIMSFSLVACNDKDSSKVKESTQIVENAHGKYTEEITYTLGRLTVQNSKLPEGDTYENNAYTRFVKEKLNAVCVDAFEANGEDYDRQVSLAISSGDLPDMMRVGDKNILDELVENDLIADLTEVYDNYGSDYLKSIYDSYDGRALDTAMYDGKLMALPGTNVDSAPSEVWIRQDWLDKLDIIIDEDGNGCITIEELEMVAKTFREKDPGNSGNPVGIPLAYWLNSNDYGGSNHCMTGIANAFGAYPKLWLQDEGGNIYYGSTTKETKEALGVVKKWYQEGILDPQFGTRTWDDITALLINGQSGIVFGAWHIPDWLLNNIRAMDNNAVFSAYVIEDENGKANVFHNNASNGFIVVRKGYEYPELAIKIANIFYDEFANSKTLATDAPEVAKYHVDAVDGAARPFNIEINKYTSLLDDYSDIRRGVNGEIPVEEARTVESRVIIGNVTKYLKDYENSNVTDWAKYHSRMKGVALIEKLTNEGTFNWVNPVFWGTTDTMKTNWANLEKLEEEMFIKIIIGAAPLDDFDTFVNDWNKQGGAQIIKEIQETLK</sequence>
<keyword evidence="5" id="KW-1185">Reference proteome</keyword>
<dbReference type="KEGG" id="vgu:HYG85_08215"/>
<dbReference type="PANTHER" id="PTHR43649">
    <property type="entry name" value="ARABINOSE-BINDING PROTEIN-RELATED"/>
    <property type="match status" value="1"/>
</dbReference>
<evidence type="ECO:0000313" key="5">
    <source>
        <dbReference type="Proteomes" id="UP000677305"/>
    </source>
</evidence>
<dbReference type="InterPro" id="IPR050490">
    <property type="entry name" value="Bact_solute-bd_prot1"/>
</dbReference>
<dbReference type="Proteomes" id="UP000677305">
    <property type="component" value="Chromosome"/>
</dbReference>
<evidence type="ECO:0000313" key="4">
    <source>
        <dbReference type="EMBL" id="QUH28902.1"/>
    </source>
</evidence>
<feature type="domain" description="EF-hand" evidence="3">
    <location>
        <begin position="199"/>
        <end position="222"/>
    </location>
</feature>
<keyword evidence="1 2" id="KW-0732">Signal</keyword>
<dbReference type="Gene3D" id="3.40.190.10">
    <property type="entry name" value="Periplasmic binding protein-like II"/>
    <property type="match status" value="3"/>
</dbReference>
<dbReference type="PROSITE" id="PS50222">
    <property type="entry name" value="EF_HAND_2"/>
    <property type="match status" value="1"/>
</dbReference>
<dbReference type="EMBL" id="CP058561">
    <property type="protein sequence ID" value="QUH28902.1"/>
    <property type="molecule type" value="Genomic_DNA"/>
</dbReference>
<gene>
    <name evidence="4" type="ORF">HYG85_08215</name>
</gene>
<evidence type="ECO:0000256" key="2">
    <source>
        <dbReference type="SAM" id="SignalP"/>
    </source>
</evidence>
<dbReference type="GO" id="GO:0005509">
    <property type="term" value="F:calcium ion binding"/>
    <property type="evidence" value="ECO:0007669"/>
    <property type="project" value="InterPro"/>
</dbReference>
<evidence type="ECO:0000256" key="1">
    <source>
        <dbReference type="ARBA" id="ARBA00022729"/>
    </source>
</evidence>
<dbReference type="InterPro" id="IPR018247">
    <property type="entry name" value="EF_Hand_1_Ca_BS"/>
</dbReference>
<dbReference type="SUPFAM" id="SSF53850">
    <property type="entry name" value="Periplasmic binding protein-like II"/>
    <property type="match status" value="1"/>
</dbReference>
<feature type="chain" id="PRO_5039239446" evidence="2">
    <location>
        <begin position="26"/>
        <end position="565"/>
    </location>
</feature>
<proteinExistence type="predicted"/>
<organism evidence="4 5">
    <name type="scientific">Vallitalea guaymasensis</name>
    <dbReference type="NCBI Taxonomy" id="1185412"/>
    <lineage>
        <taxon>Bacteria</taxon>
        <taxon>Bacillati</taxon>
        <taxon>Bacillota</taxon>
        <taxon>Clostridia</taxon>
        <taxon>Lachnospirales</taxon>
        <taxon>Vallitaleaceae</taxon>
        <taxon>Vallitalea</taxon>
    </lineage>
</organism>
<dbReference type="RefSeq" id="WP_212693090.1">
    <property type="nucleotide sequence ID" value="NZ_CP058561.1"/>
</dbReference>
<accession>A0A8J8M9N3</accession>
<evidence type="ECO:0000259" key="3">
    <source>
        <dbReference type="PROSITE" id="PS50222"/>
    </source>
</evidence>
<dbReference type="InterPro" id="IPR002048">
    <property type="entry name" value="EF_hand_dom"/>
</dbReference>
<reference evidence="4 5" key="1">
    <citation type="submission" date="2020-07" db="EMBL/GenBank/DDBJ databases">
        <title>Vallitalea guaymasensis genome.</title>
        <authorList>
            <person name="Postec A."/>
        </authorList>
    </citation>
    <scope>NUCLEOTIDE SEQUENCE [LARGE SCALE GENOMIC DNA]</scope>
    <source>
        <strain evidence="4 5">Ra1766G1</strain>
    </source>
</reference>
<feature type="signal peptide" evidence="2">
    <location>
        <begin position="1"/>
        <end position="25"/>
    </location>
</feature>
<dbReference type="AlphaFoldDB" id="A0A8J8M9N3"/>